<dbReference type="WBParaSite" id="BXY_0256600.1">
    <property type="protein sequence ID" value="BXY_0256600.1"/>
    <property type="gene ID" value="BXY_0256600"/>
</dbReference>
<evidence type="ECO:0000313" key="3">
    <source>
        <dbReference type="EMBL" id="CAG9095787.1"/>
    </source>
</evidence>
<keyword evidence="5" id="KW-1185">Reference proteome</keyword>
<protein>
    <submittedName>
        <fullName evidence="2">(pine wood nematode) hypothetical protein</fullName>
    </submittedName>
</protein>
<dbReference type="Proteomes" id="UP000659654">
    <property type="component" value="Unassembled WGS sequence"/>
</dbReference>
<evidence type="ECO:0000313" key="6">
    <source>
        <dbReference type="WBParaSite" id="BXY_0256600.1"/>
    </source>
</evidence>
<reference evidence="6" key="1">
    <citation type="submission" date="2016-11" db="UniProtKB">
        <authorList>
            <consortium name="WormBaseParasite"/>
        </authorList>
    </citation>
    <scope>IDENTIFICATION</scope>
</reference>
<sequence length="356" mass="42181">MPIVIQYWKNKGVKALLMITLKEGEEIKNDKAAAKVLKFAEEELGAKIEYFHNKTLKSGQFAQTLRSFAAGTKFSFTLDPDKTVFITSDADFFPNKIESHIPKVRKRKEIMFYDHDCCGFLRHRGERFQMYIMITIGMTLRRWREIIGIPEAPIDGSWVDTYVSHTFNGVISKKRPWWQWFLDQRVFGIHMKRWKETHEEEYSRIVDTLYRKGQPRLERFDWPADDVLAKTDVWNTYESAHITPGIFMDHVWEKNLVFYNRIFPSDQVKKLTEYRNSVVEVMNVTETLRRHHHPEQKKAYWKKTFQQKDMLGGAQSEKGVAQQEEDIDENEGVVQKGVETDIQVEKEENFEKKKEK</sequence>
<gene>
    <name evidence="2" type="ORF">BXYJ_LOCUS3724</name>
</gene>
<dbReference type="Proteomes" id="UP000095284">
    <property type="component" value="Unplaced"/>
</dbReference>
<organism evidence="4 6">
    <name type="scientific">Bursaphelenchus xylophilus</name>
    <name type="common">Pinewood nematode worm</name>
    <name type="synonym">Aphelenchoides xylophilus</name>
    <dbReference type="NCBI Taxonomy" id="6326"/>
    <lineage>
        <taxon>Eukaryota</taxon>
        <taxon>Metazoa</taxon>
        <taxon>Ecdysozoa</taxon>
        <taxon>Nematoda</taxon>
        <taxon>Chromadorea</taxon>
        <taxon>Rhabditida</taxon>
        <taxon>Tylenchina</taxon>
        <taxon>Tylenchomorpha</taxon>
        <taxon>Aphelenchoidea</taxon>
        <taxon>Aphelenchoididae</taxon>
        <taxon>Bursaphelenchus</taxon>
    </lineage>
</organism>
<feature type="region of interest" description="Disordered" evidence="1">
    <location>
        <begin position="312"/>
        <end position="340"/>
    </location>
</feature>
<evidence type="ECO:0000256" key="1">
    <source>
        <dbReference type="SAM" id="MobiDB-lite"/>
    </source>
</evidence>
<accession>A0A1I7RPC5</accession>
<dbReference type="EMBL" id="CAJFDI010000002">
    <property type="protein sequence ID" value="CAD5214827.1"/>
    <property type="molecule type" value="Genomic_DNA"/>
</dbReference>
<dbReference type="Proteomes" id="UP000582659">
    <property type="component" value="Unassembled WGS sequence"/>
</dbReference>
<proteinExistence type="predicted"/>
<name>A0A1I7RPC5_BURXY</name>
<dbReference type="OrthoDB" id="6285987at2759"/>
<reference evidence="3" key="2">
    <citation type="submission" date="2020-08" db="EMBL/GenBank/DDBJ databases">
        <authorList>
            <person name="Kikuchi T."/>
        </authorList>
    </citation>
    <scope>NUCLEOTIDE SEQUENCE</scope>
    <source>
        <strain evidence="2">Ka4C1</strain>
    </source>
</reference>
<dbReference type="EMBL" id="CAJFCV020000002">
    <property type="protein sequence ID" value="CAG9095787.1"/>
    <property type="molecule type" value="Genomic_DNA"/>
</dbReference>
<evidence type="ECO:0000313" key="5">
    <source>
        <dbReference type="Proteomes" id="UP000659654"/>
    </source>
</evidence>
<evidence type="ECO:0000313" key="2">
    <source>
        <dbReference type="EMBL" id="CAD5214827.1"/>
    </source>
</evidence>
<evidence type="ECO:0000313" key="4">
    <source>
        <dbReference type="Proteomes" id="UP000095284"/>
    </source>
</evidence>
<dbReference type="AlphaFoldDB" id="A0A1I7RPC5"/>